<dbReference type="AlphaFoldDB" id="A0AAV4ESM7"/>
<gene>
    <name evidence="2" type="ORF">ElyMa_003613400</name>
</gene>
<feature type="region of interest" description="Disordered" evidence="1">
    <location>
        <begin position="72"/>
        <end position="104"/>
    </location>
</feature>
<sequence>MSRPGVQTWGYDSRAQSPSLSRLVEGMTSLLTDLHLAEERTRGGRKDRWPGVLLDYERIRRLVLSNRELVRKERDMAQHQPPDHGCGRPKSSTDGVRPSAPSTHACADAGVEADAGGDAVRGAVDAWYIPGQEWVCNEANYNAAGSAAACVSHAY</sequence>
<name>A0AAV4ESM7_9GAST</name>
<accession>A0AAV4ESM7</accession>
<feature type="compositionally biased region" description="Basic and acidic residues" evidence="1">
    <location>
        <begin position="72"/>
        <end position="86"/>
    </location>
</feature>
<evidence type="ECO:0000313" key="2">
    <source>
        <dbReference type="EMBL" id="GFR63751.1"/>
    </source>
</evidence>
<protein>
    <submittedName>
        <fullName evidence="2">Uncharacterized protein</fullName>
    </submittedName>
</protein>
<proteinExistence type="predicted"/>
<dbReference type="Proteomes" id="UP000762676">
    <property type="component" value="Unassembled WGS sequence"/>
</dbReference>
<reference evidence="2 3" key="1">
    <citation type="journal article" date="2021" name="Elife">
        <title>Chloroplast acquisition without the gene transfer in kleptoplastic sea slugs, Plakobranchus ocellatus.</title>
        <authorList>
            <person name="Maeda T."/>
            <person name="Takahashi S."/>
            <person name="Yoshida T."/>
            <person name="Shimamura S."/>
            <person name="Takaki Y."/>
            <person name="Nagai Y."/>
            <person name="Toyoda A."/>
            <person name="Suzuki Y."/>
            <person name="Arimoto A."/>
            <person name="Ishii H."/>
            <person name="Satoh N."/>
            <person name="Nishiyama T."/>
            <person name="Hasebe M."/>
            <person name="Maruyama T."/>
            <person name="Minagawa J."/>
            <person name="Obokata J."/>
            <person name="Shigenobu S."/>
        </authorList>
    </citation>
    <scope>NUCLEOTIDE SEQUENCE [LARGE SCALE GENOMIC DNA]</scope>
</reference>
<comment type="caution">
    <text evidence="2">The sequence shown here is derived from an EMBL/GenBank/DDBJ whole genome shotgun (WGS) entry which is preliminary data.</text>
</comment>
<keyword evidence="3" id="KW-1185">Reference proteome</keyword>
<evidence type="ECO:0000256" key="1">
    <source>
        <dbReference type="SAM" id="MobiDB-lite"/>
    </source>
</evidence>
<evidence type="ECO:0000313" key="3">
    <source>
        <dbReference type="Proteomes" id="UP000762676"/>
    </source>
</evidence>
<dbReference type="EMBL" id="BMAT01007416">
    <property type="protein sequence ID" value="GFR63751.1"/>
    <property type="molecule type" value="Genomic_DNA"/>
</dbReference>
<organism evidence="2 3">
    <name type="scientific">Elysia marginata</name>
    <dbReference type="NCBI Taxonomy" id="1093978"/>
    <lineage>
        <taxon>Eukaryota</taxon>
        <taxon>Metazoa</taxon>
        <taxon>Spiralia</taxon>
        <taxon>Lophotrochozoa</taxon>
        <taxon>Mollusca</taxon>
        <taxon>Gastropoda</taxon>
        <taxon>Heterobranchia</taxon>
        <taxon>Euthyneura</taxon>
        <taxon>Panpulmonata</taxon>
        <taxon>Sacoglossa</taxon>
        <taxon>Placobranchoidea</taxon>
        <taxon>Plakobranchidae</taxon>
        <taxon>Elysia</taxon>
    </lineage>
</organism>